<dbReference type="AlphaFoldDB" id="A0A2N5CVX5"/>
<keyword evidence="1" id="KW-1133">Transmembrane helix</keyword>
<dbReference type="RefSeq" id="WP_101712431.1">
    <property type="nucleotide sequence ID" value="NZ_CP026100.1"/>
</dbReference>
<evidence type="ECO:0000313" key="3">
    <source>
        <dbReference type="EMBL" id="PLR17967.1"/>
    </source>
</evidence>
<proteinExistence type="predicted"/>
<dbReference type="Proteomes" id="UP000234483">
    <property type="component" value="Unassembled WGS sequence"/>
</dbReference>
<dbReference type="EMBL" id="CP026100">
    <property type="protein sequence ID" value="AYV48215.1"/>
    <property type="molecule type" value="Genomic_DNA"/>
</dbReference>
<reference evidence="2 5" key="2">
    <citation type="submission" date="2018-01" db="EMBL/GenBank/DDBJ databases">
        <title>Complete genome sequence of Caulobacter flavus RHGG3.</title>
        <authorList>
            <person name="Yang E."/>
        </authorList>
    </citation>
    <scope>NUCLEOTIDE SEQUENCE [LARGE SCALE GENOMIC DNA]</scope>
    <source>
        <strain evidence="2 5">RHGG3</strain>
    </source>
</reference>
<gene>
    <name evidence="2" type="ORF">C1707_19195</name>
    <name evidence="3" type="ORF">CFHF_07665</name>
</gene>
<name>A0A2N5CVX5_9CAUL</name>
<dbReference type="Pfam" id="PF03929">
    <property type="entry name" value="PepSY_TM"/>
    <property type="match status" value="1"/>
</dbReference>
<dbReference type="EMBL" id="PJRQ01000014">
    <property type="protein sequence ID" value="PLR17967.1"/>
    <property type="molecule type" value="Genomic_DNA"/>
</dbReference>
<dbReference type="Proteomes" id="UP000281192">
    <property type="component" value="Chromosome"/>
</dbReference>
<keyword evidence="1" id="KW-0472">Membrane</keyword>
<organism evidence="3 4">
    <name type="scientific">Caulobacter flavus</name>
    <dbReference type="NCBI Taxonomy" id="1679497"/>
    <lineage>
        <taxon>Bacteria</taxon>
        <taxon>Pseudomonadati</taxon>
        <taxon>Pseudomonadota</taxon>
        <taxon>Alphaproteobacteria</taxon>
        <taxon>Caulobacterales</taxon>
        <taxon>Caulobacteraceae</taxon>
        <taxon>Caulobacter</taxon>
    </lineage>
</organism>
<sequence>MFLIRTLHKWFGLILGLQFLLWSISGAMMAMLDAKKVAAESSERAPPSLARPHTPIALASLAQTLEAPILRARLRPLGEQYVYEIETPIDLRLFDATTGAPVTIDAPRAKALAQGSYAGVGVPTSIQIVEKPSGEVRGVPLPVWRVGFDDLEHTALFVDPRTGSIHHRVNDTTRTWNLFWMIHIMDYPTGASFNHPLIITVATGCLWLALSGFILLFRSFRRQDFAYVLDPIDKLRGR</sequence>
<dbReference type="InterPro" id="IPR005625">
    <property type="entry name" value="PepSY-ass_TM"/>
</dbReference>
<evidence type="ECO:0000313" key="2">
    <source>
        <dbReference type="EMBL" id="AYV48215.1"/>
    </source>
</evidence>
<reference evidence="3 4" key="1">
    <citation type="submission" date="2017-12" db="EMBL/GenBank/DDBJ databases">
        <title>The genome sequence of Caulobacter flavus CGMCC1 15093.</title>
        <authorList>
            <person name="Gao J."/>
            <person name="Mao X."/>
            <person name="Sun J."/>
        </authorList>
    </citation>
    <scope>NUCLEOTIDE SEQUENCE [LARGE SCALE GENOMIC DNA]</scope>
    <source>
        <strain evidence="3 4">CGMCC1 15093</strain>
    </source>
</reference>
<evidence type="ECO:0000256" key="1">
    <source>
        <dbReference type="SAM" id="Phobius"/>
    </source>
</evidence>
<evidence type="ECO:0000313" key="5">
    <source>
        <dbReference type="Proteomes" id="UP000281192"/>
    </source>
</evidence>
<accession>A0A2N5CVX5</accession>
<evidence type="ECO:0000313" key="4">
    <source>
        <dbReference type="Proteomes" id="UP000234483"/>
    </source>
</evidence>
<dbReference type="KEGG" id="cfh:C1707_19195"/>
<feature type="transmembrane region" description="Helical" evidence="1">
    <location>
        <begin position="197"/>
        <end position="217"/>
    </location>
</feature>
<protein>
    <submittedName>
        <fullName evidence="3">Peptidase</fullName>
    </submittedName>
</protein>
<keyword evidence="1" id="KW-0812">Transmembrane</keyword>
<keyword evidence="5" id="KW-1185">Reference proteome</keyword>
<dbReference type="OrthoDB" id="9806195at2"/>